<dbReference type="AlphaFoldDB" id="A0A1R4FQ52"/>
<dbReference type="Proteomes" id="UP000195787">
    <property type="component" value="Unassembled WGS sequence"/>
</dbReference>
<dbReference type="EMBL" id="FUHU01000026">
    <property type="protein sequence ID" value="SJM57933.1"/>
    <property type="molecule type" value="Genomic_DNA"/>
</dbReference>
<sequence>MRLDGEVVPLGDTFVHALSVTTPESRVRSLMLTIPHTHVLAGHAAAWVHGCAALPRMLDVLVRAHVRPVRRTDPRLRIRREDLHIDDDTMWIGGMRVLTREKTAAALLAGSACDADDEWAARLLMAERCSADRP</sequence>
<evidence type="ECO:0000313" key="2">
    <source>
        <dbReference type="Proteomes" id="UP000195787"/>
    </source>
</evidence>
<accession>A0A1R4FQ52</accession>
<gene>
    <name evidence="1" type="ORF">CZ674_05805</name>
</gene>
<name>A0A1R4FQ52_9MICO</name>
<reference evidence="1 2" key="1">
    <citation type="submission" date="2017-02" db="EMBL/GenBank/DDBJ databases">
        <authorList>
            <person name="Peterson S.W."/>
        </authorList>
    </citation>
    <scope>NUCLEOTIDE SEQUENCE [LARGE SCALE GENOMIC DNA]</scope>
    <source>
        <strain evidence="1 2">LMG 22410</strain>
    </source>
</reference>
<evidence type="ECO:0000313" key="1">
    <source>
        <dbReference type="EMBL" id="SJM57933.1"/>
    </source>
</evidence>
<protein>
    <submittedName>
        <fullName evidence="1">Uncharacterized protein</fullName>
    </submittedName>
</protein>
<organism evidence="1 2">
    <name type="scientific">Agrococcus casei LMG 22410</name>
    <dbReference type="NCBI Taxonomy" id="1255656"/>
    <lineage>
        <taxon>Bacteria</taxon>
        <taxon>Bacillati</taxon>
        <taxon>Actinomycetota</taxon>
        <taxon>Actinomycetes</taxon>
        <taxon>Micrococcales</taxon>
        <taxon>Microbacteriaceae</taxon>
        <taxon>Agrococcus</taxon>
    </lineage>
</organism>
<keyword evidence="2" id="KW-1185">Reference proteome</keyword>
<proteinExistence type="predicted"/>